<dbReference type="InterPro" id="IPR015421">
    <property type="entry name" value="PyrdxlP-dep_Trfase_major"/>
</dbReference>
<dbReference type="FunCoup" id="A0A068V504">
    <property type="interactions" value="281"/>
</dbReference>
<dbReference type="Pfam" id="PF00155">
    <property type="entry name" value="Aminotran_1_2"/>
    <property type="match status" value="1"/>
</dbReference>
<keyword evidence="8" id="KW-1185">Reference proteome</keyword>
<evidence type="ECO:0000256" key="2">
    <source>
        <dbReference type="ARBA" id="ARBA00007441"/>
    </source>
</evidence>
<reference evidence="8" key="1">
    <citation type="journal article" date="2014" name="Science">
        <title>The coffee genome provides insight into the convergent evolution of caffeine biosynthesis.</title>
        <authorList>
            <person name="Denoeud F."/>
            <person name="Carretero-Paulet L."/>
            <person name="Dereeper A."/>
            <person name="Droc G."/>
            <person name="Guyot R."/>
            <person name="Pietrella M."/>
            <person name="Zheng C."/>
            <person name="Alberti A."/>
            <person name="Anthony F."/>
            <person name="Aprea G."/>
            <person name="Aury J.M."/>
            <person name="Bento P."/>
            <person name="Bernard M."/>
            <person name="Bocs S."/>
            <person name="Campa C."/>
            <person name="Cenci A."/>
            <person name="Combes M.C."/>
            <person name="Crouzillat D."/>
            <person name="Da Silva C."/>
            <person name="Daddiego L."/>
            <person name="De Bellis F."/>
            <person name="Dussert S."/>
            <person name="Garsmeur O."/>
            <person name="Gayraud T."/>
            <person name="Guignon V."/>
            <person name="Jahn K."/>
            <person name="Jamilloux V."/>
            <person name="Joet T."/>
            <person name="Labadie K."/>
            <person name="Lan T."/>
            <person name="Leclercq J."/>
            <person name="Lepelley M."/>
            <person name="Leroy T."/>
            <person name="Li L.T."/>
            <person name="Librado P."/>
            <person name="Lopez L."/>
            <person name="Munoz A."/>
            <person name="Noel B."/>
            <person name="Pallavicini A."/>
            <person name="Perrotta G."/>
            <person name="Poncet V."/>
            <person name="Pot D."/>
            <person name="Priyono X."/>
            <person name="Rigoreau M."/>
            <person name="Rouard M."/>
            <person name="Rozas J."/>
            <person name="Tranchant-Dubreuil C."/>
            <person name="VanBuren R."/>
            <person name="Zhang Q."/>
            <person name="Andrade A.C."/>
            <person name="Argout X."/>
            <person name="Bertrand B."/>
            <person name="de Kochko A."/>
            <person name="Graziosi G."/>
            <person name="Henry R.J."/>
            <person name="Jayarama X."/>
            <person name="Ming R."/>
            <person name="Nagai C."/>
            <person name="Rounsley S."/>
            <person name="Sankoff D."/>
            <person name="Giuliano G."/>
            <person name="Albert V.A."/>
            <person name="Wincker P."/>
            <person name="Lashermes P."/>
        </authorList>
    </citation>
    <scope>NUCLEOTIDE SEQUENCE [LARGE SCALE GENOMIC DNA]</scope>
    <source>
        <strain evidence="8">cv. DH200-94</strain>
    </source>
</reference>
<name>A0A068V504_COFCA</name>
<sequence length="419" mass="46994">MENGKTANWNFKGDETVRKASAWTIKFALKTLRENLNANDKRAVIPLGYGDPSQFPSFKPSKVAEEAVIDAIQSGKFHCYAPGDGTPEAKRAIADHLSRDHGMEIFPKDVFLTLGGRQAIDIMLTVLARPGANILLPKPGYSFYEARATFSQLEIRHYDLLPEQGWEVDLSHVETLADDKTVAIAIINPGNPCGNVYTYEHLQKVAETAKKLGFLVIADEAYAHLTFGKNPFVPMRVFSSIVPVLTLGSLSKRWMLPGWRLGWLVTSDQNGILQRHGIIDSIKSCLDITPEPVNFIQAALPKLLKEIPEDYHLRTLNLLRETADVCYDRLKDIPCFICPYKPEGSMFVMVKLNLSLLEGINNDMEFCLRLANEESVVVLPGYPMGLKNWLRVTFAVELSLLEDGLERIRAFCARHAKKH</sequence>
<dbReference type="InterPro" id="IPR015424">
    <property type="entry name" value="PyrdxlP-dep_Trfase"/>
</dbReference>
<evidence type="ECO:0000313" key="8">
    <source>
        <dbReference type="Proteomes" id="UP000295252"/>
    </source>
</evidence>
<feature type="domain" description="Aminotransferase class I/classII large" evidence="6">
    <location>
        <begin position="44"/>
        <end position="408"/>
    </location>
</feature>
<dbReference type="InterPro" id="IPR004839">
    <property type="entry name" value="Aminotransferase_I/II_large"/>
</dbReference>
<gene>
    <name evidence="7" type="ORF">GSCOC_T00016755001</name>
</gene>
<dbReference type="InterPro" id="IPR015422">
    <property type="entry name" value="PyrdxlP-dep_Trfase_small"/>
</dbReference>
<dbReference type="Gene3D" id="3.40.640.10">
    <property type="entry name" value="Type I PLP-dependent aspartate aminotransferase-like (Major domain)"/>
    <property type="match status" value="1"/>
</dbReference>
<dbReference type="Proteomes" id="UP000295252">
    <property type="component" value="Chromosome VII"/>
</dbReference>
<dbReference type="CDD" id="cd00609">
    <property type="entry name" value="AAT_like"/>
    <property type="match status" value="1"/>
</dbReference>
<comment type="cofactor">
    <cofactor evidence="1 4 5">
        <name>pyridoxal 5'-phosphate</name>
        <dbReference type="ChEBI" id="CHEBI:597326"/>
    </cofactor>
</comment>
<evidence type="ECO:0000259" key="6">
    <source>
        <dbReference type="Pfam" id="PF00155"/>
    </source>
</evidence>
<feature type="modified residue" description="N6-(pyridoxal phosphate)lysine" evidence="5">
    <location>
        <position position="252"/>
    </location>
</feature>
<keyword evidence="3 4" id="KW-0663">Pyridoxal phosphate</keyword>
<dbReference type="PhylomeDB" id="A0A068V504"/>
<dbReference type="AlphaFoldDB" id="A0A068V504"/>
<evidence type="ECO:0000256" key="3">
    <source>
        <dbReference type="ARBA" id="ARBA00022898"/>
    </source>
</evidence>
<dbReference type="GO" id="GO:0006572">
    <property type="term" value="P:L-tyrosine catabolic process"/>
    <property type="evidence" value="ECO:0007669"/>
    <property type="project" value="TreeGrafter"/>
</dbReference>
<evidence type="ECO:0000256" key="4">
    <source>
        <dbReference type="PIRNR" id="PIRNR000517"/>
    </source>
</evidence>
<dbReference type="FunFam" id="3.90.1150.10:FF:000040">
    <property type="entry name" value="Tyrosine aminotransferase"/>
    <property type="match status" value="1"/>
</dbReference>
<dbReference type="NCBIfam" id="TIGR01265">
    <property type="entry name" value="tyr_nico_aTase"/>
    <property type="match status" value="1"/>
</dbReference>
<organism evidence="7 8">
    <name type="scientific">Coffea canephora</name>
    <name type="common">Robusta coffee</name>
    <dbReference type="NCBI Taxonomy" id="49390"/>
    <lineage>
        <taxon>Eukaryota</taxon>
        <taxon>Viridiplantae</taxon>
        <taxon>Streptophyta</taxon>
        <taxon>Embryophyta</taxon>
        <taxon>Tracheophyta</taxon>
        <taxon>Spermatophyta</taxon>
        <taxon>Magnoliopsida</taxon>
        <taxon>eudicotyledons</taxon>
        <taxon>Gunneridae</taxon>
        <taxon>Pentapetalae</taxon>
        <taxon>asterids</taxon>
        <taxon>lamiids</taxon>
        <taxon>Gentianales</taxon>
        <taxon>Rubiaceae</taxon>
        <taxon>Ixoroideae</taxon>
        <taxon>Gardenieae complex</taxon>
        <taxon>Bertiereae - Coffeeae clade</taxon>
        <taxon>Coffeeae</taxon>
        <taxon>Coffea</taxon>
    </lineage>
</organism>
<dbReference type="InterPro" id="IPR005958">
    <property type="entry name" value="TyrNic_aminoTrfase"/>
</dbReference>
<dbReference type="STRING" id="49390.A0A068V504"/>
<dbReference type="OrthoDB" id="7042322at2759"/>
<dbReference type="GO" id="GO:0030170">
    <property type="term" value="F:pyridoxal phosphate binding"/>
    <property type="evidence" value="ECO:0007669"/>
    <property type="project" value="InterPro"/>
</dbReference>
<dbReference type="Gramene" id="CDP15860">
    <property type="protein sequence ID" value="CDP15860"/>
    <property type="gene ID" value="GSCOC_T00016755001"/>
</dbReference>
<accession>A0A068V504</accession>
<dbReference type="Gene3D" id="3.90.1150.10">
    <property type="entry name" value="Aspartate Aminotransferase, domain 1"/>
    <property type="match status" value="1"/>
</dbReference>
<evidence type="ECO:0000313" key="7">
    <source>
        <dbReference type="EMBL" id="CDP15860.1"/>
    </source>
</evidence>
<comment type="similarity">
    <text evidence="2 4">Belongs to the class-I pyridoxal-phosphate-dependent aminotransferase family.</text>
</comment>
<dbReference type="PANTHER" id="PTHR45744">
    <property type="entry name" value="TYROSINE AMINOTRANSFERASE"/>
    <property type="match status" value="1"/>
</dbReference>
<protein>
    <recommendedName>
        <fullName evidence="6">Aminotransferase class I/classII large domain-containing protein</fullName>
    </recommendedName>
</protein>
<dbReference type="EMBL" id="HG739196">
    <property type="protein sequence ID" value="CDP15860.1"/>
    <property type="molecule type" value="Genomic_DNA"/>
</dbReference>
<dbReference type="FunFam" id="3.40.640.10:FF:000048">
    <property type="entry name" value="tyrosine aminotransferase"/>
    <property type="match status" value="1"/>
</dbReference>
<dbReference type="PIRSF" id="PIRSF000517">
    <property type="entry name" value="Tyr_transaminase"/>
    <property type="match status" value="1"/>
</dbReference>
<evidence type="ECO:0000256" key="5">
    <source>
        <dbReference type="PIRSR" id="PIRSR000517-1"/>
    </source>
</evidence>
<dbReference type="GO" id="GO:0004838">
    <property type="term" value="F:L-tyrosine-2-oxoglutarate transaminase activity"/>
    <property type="evidence" value="ECO:0007669"/>
    <property type="project" value="TreeGrafter"/>
</dbReference>
<dbReference type="PANTHER" id="PTHR45744:SF14">
    <property type="entry name" value="TYROSINE AMINOTRANSFERASE-LIKE"/>
    <property type="match status" value="1"/>
</dbReference>
<proteinExistence type="inferred from homology"/>
<dbReference type="SUPFAM" id="SSF53383">
    <property type="entry name" value="PLP-dependent transferases"/>
    <property type="match status" value="1"/>
</dbReference>
<dbReference type="OMA" id="EFCTRLA"/>
<dbReference type="InParanoid" id="A0A068V504"/>
<evidence type="ECO:0000256" key="1">
    <source>
        <dbReference type="ARBA" id="ARBA00001933"/>
    </source>
</evidence>